<dbReference type="EMBL" id="UYRV01004755">
    <property type="protein sequence ID" value="VDK51898.1"/>
    <property type="molecule type" value="Genomic_DNA"/>
</dbReference>
<feature type="compositionally biased region" description="Polar residues" evidence="1">
    <location>
        <begin position="50"/>
        <end position="74"/>
    </location>
</feature>
<feature type="compositionally biased region" description="Basic and acidic residues" evidence="1">
    <location>
        <begin position="95"/>
        <end position="115"/>
    </location>
</feature>
<proteinExistence type="predicted"/>
<gene>
    <name evidence="2" type="ORF">CGOC_LOCUS2192</name>
</gene>
<dbReference type="Proteomes" id="UP000271889">
    <property type="component" value="Unassembled WGS sequence"/>
</dbReference>
<keyword evidence="3" id="KW-1185">Reference proteome</keyword>
<name>A0A3P6SD50_CYLGO</name>
<dbReference type="AlphaFoldDB" id="A0A3P6SD50"/>
<evidence type="ECO:0000256" key="1">
    <source>
        <dbReference type="SAM" id="MobiDB-lite"/>
    </source>
</evidence>
<evidence type="ECO:0000313" key="3">
    <source>
        <dbReference type="Proteomes" id="UP000271889"/>
    </source>
</evidence>
<reference evidence="2 3" key="1">
    <citation type="submission" date="2018-11" db="EMBL/GenBank/DDBJ databases">
        <authorList>
            <consortium name="Pathogen Informatics"/>
        </authorList>
    </citation>
    <scope>NUCLEOTIDE SEQUENCE [LARGE SCALE GENOMIC DNA]</scope>
</reference>
<feature type="region of interest" description="Disordered" evidence="1">
    <location>
        <begin position="1"/>
        <end position="161"/>
    </location>
</feature>
<organism evidence="2 3">
    <name type="scientific">Cylicostephanus goldi</name>
    <name type="common">Nematode worm</name>
    <dbReference type="NCBI Taxonomy" id="71465"/>
    <lineage>
        <taxon>Eukaryota</taxon>
        <taxon>Metazoa</taxon>
        <taxon>Ecdysozoa</taxon>
        <taxon>Nematoda</taxon>
        <taxon>Chromadorea</taxon>
        <taxon>Rhabditida</taxon>
        <taxon>Rhabditina</taxon>
        <taxon>Rhabditomorpha</taxon>
        <taxon>Strongyloidea</taxon>
        <taxon>Strongylidae</taxon>
        <taxon>Cylicostephanus</taxon>
    </lineage>
</organism>
<accession>A0A3P6SD50</accession>
<feature type="compositionally biased region" description="Low complexity" evidence="1">
    <location>
        <begin position="31"/>
        <end position="47"/>
    </location>
</feature>
<sequence>MHDEETALLSSDLGKDDDTQSWRRRSGRPPARAASAAAQTLLAAELAANDESSFSTKKPSRSRSNTNESPNARVSKSKRNASMSAFGPEEGSDESMAHSESKELGLELYDAEYHGESANLEGSESEHKDDAPDEELVLSDALGSEDSRGSQRLRPMRRSTRTVRRVLTVF</sequence>
<dbReference type="OrthoDB" id="285793at2759"/>
<evidence type="ECO:0000313" key="2">
    <source>
        <dbReference type="EMBL" id="VDK51898.1"/>
    </source>
</evidence>
<protein>
    <submittedName>
        <fullName evidence="2">Uncharacterized protein</fullName>
    </submittedName>
</protein>